<name>A0A9W7CAE2_9STRA</name>
<gene>
    <name evidence="2" type="ORF">TrST_g14253</name>
</gene>
<dbReference type="AlphaFoldDB" id="A0A9W7CAE2"/>
<dbReference type="InterPro" id="IPR026848">
    <property type="entry name" value="Fancl"/>
</dbReference>
<proteinExistence type="predicted"/>
<dbReference type="InterPro" id="IPR026850">
    <property type="entry name" value="FANCL_C"/>
</dbReference>
<dbReference type="PANTHER" id="PTHR13206">
    <property type="entry name" value="UBIQUITIN LIGASE PROTEIN PHF9 FANCONI ANEMIA GROUP L PROTEIN"/>
    <property type="match status" value="1"/>
</dbReference>
<dbReference type="Pfam" id="PF11793">
    <property type="entry name" value="FANCL_C"/>
    <property type="match status" value="1"/>
</dbReference>
<dbReference type="OrthoDB" id="10263265at2759"/>
<dbReference type="GO" id="GO:0036297">
    <property type="term" value="P:interstrand cross-link repair"/>
    <property type="evidence" value="ECO:0007669"/>
    <property type="project" value="InterPro"/>
</dbReference>
<keyword evidence="3" id="KW-1185">Reference proteome</keyword>
<dbReference type="PANTHER" id="PTHR13206:SF0">
    <property type="entry name" value="E3 UBIQUITIN-PROTEIN LIGASE FANCL"/>
    <property type="match status" value="1"/>
</dbReference>
<evidence type="ECO:0000313" key="3">
    <source>
        <dbReference type="Proteomes" id="UP001165085"/>
    </source>
</evidence>
<dbReference type="InterPro" id="IPR013083">
    <property type="entry name" value="Znf_RING/FYVE/PHD"/>
</dbReference>
<dbReference type="GO" id="GO:0006513">
    <property type="term" value="P:protein monoubiquitination"/>
    <property type="evidence" value="ECO:0007669"/>
    <property type="project" value="TreeGrafter"/>
</dbReference>
<protein>
    <recommendedName>
        <fullName evidence="1">FANCL C-terminal domain-containing protein</fullName>
    </recommendedName>
</protein>
<reference evidence="3" key="1">
    <citation type="journal article" date="2023" name="Commun. Biol.">
        <title>Genome analysis of Parmales, the sister group of diatoms, reveals the evolutionary specialization of diatoms from phago-mixotrophs to photoautotrophs.</title>
        <authorList>
            <person name="Ban H."/>
            <person name="Sato S."/>
            <person name="Yoshikawa S."/>
            <person name="Yamada K."/>
            <person name="Nakamura Y."/>
            <person name="Ichinomiya M."/>
            <person name="Sato N."/>
            <person name="Blanc-Mathieu R."/>
            <person name="Endo H."/>
            <person name="Kuwata A."/>
            <person name="Ogata H."/>
        </authorList>
    </citation>
    <scope>NUCLEOTIDE SEQUENCE [LARGE SCALE GENOMIC DNA]</scope>
    <source>
        <strain evidence="3">NIES 3701</strain>
    </source>
</reference>
<dbReference type="Proteomes" id="UP001165085">
    <property type="component" value="Unassembled WGS sequence"/>
</dbReference>
<organism evidence="2 3">
    <name type="scientific">Triparma strigata</name>
    <dbReference type="NCBI Taxonomy" id="1606541"/>
    <lineage>
        <taxon>Eukaryota</taxon>
        <taxon>Sar</taxon>
        <taxon>Stramenopiles</taxon>
        <taxon>Ochrophyta</taxon>
        <taxon>Bolidophyceae</taxon>
        <taxon>Parmales</taxon>
        <taxon>Triparmaceae</taxon>
        <taxon>Triparma</taxon>
    </lineage>
</organism>
<accession>A0A9W7CAE2</accession>
<dbReference type="SMART" id="SM01197">
    <property type="entry name" value="FANCL_C"/>
    <property type="match status" value="1"/>
</dbReference>
<feature type="domain" description="FANCL C-terminal" evidence="1">
    <location>
        <begin position="317"/>
        <end position="393"/>
    </location>
</feature>
<dbReference type="EMBL" id="BRXY01000593">
    <property type="protein sequence ID" value="GMI02158.1"/>
    <property type="molecule type" value="Genomic_DNA"/>
</dbReference>
<evidence type="ECO:0000313" key="2">
    <source>
        <dbReference type="EMBL" id="GMI02158.1"/>
    </source>
</evidence>
<dbReference type="GO" id="GO:0061630">
    <property type="term" value="F:ubiquitin protein ligase activity"/>
    <property type="evidence" value="ECO:0007669"/>
    <property type="project" value="TreeGrafter"/>
</dbReference>
<sequence length="398" mass="44262">MIVFEGDEARPRILFYPPVQQAVVPPYTSSFHYQLQLETKVTHSCAKLLNPADVRRVEICAETQTASLSELDSAVVARLKAALVLKVDPHSAPMDLLSQSETLFSELLRNLPPPPPPPLSNTSSLEAIAKFVASLDEKASLLPDSNDLEVEWASSTSSFACTFTLTNPVKIDLPEKFVEREQHPPKGSSLDELHAFCVNLCKKYEPLYHALGNLANHFTVIDPPLPCPNRIISRRLLCHDEEGRAMSVEVELAALDPKMRPSKFRAIGDVGNRVMEKYRAFGWDESVSVEENLINACIATFPPPASSVGIEEEDDPDISCGICYGYTLLLGGDDDKKLQQELPDIICPTSNCAKPYHHSCLFEWLRGDRESTISFDRIYGSCMYCEGKVSCKMRRGKD</sequence>
<comment type="caution">
    <text evidence="2">The sequence shown here is derived from an EMBL/GenBank/DDBJ whole genome shotgun (WGS) entry which is preliminary data.</text>
</comment>
<dbReference type="Gene3D" id="3.30.40.10">
    <property type="entry name" value="Zinc/RING finger domain, C3HC4 (zinc finger)"/>
    <property type="match status" value="1"/>
</dbReference>
<evidence type="ECO:0000259" key="1">
    <source>
        <dbReference type="Pfam" id="PF11793"/>
    </source>
</evidence>
<dbReference type="GO" id="GO:0043240">
    <property type="term" value="C:Fanconi anaemia nuclear complex"/>
    <property type="evidence" value="ECO:0007669"/>
    <property type="project" value="InterPro"/>
</dbReference>